<dbReference type="GO" id="GO:0003677">
    <property type="term" value="F:DNA binding"/>
    <property type="evidence" value="ECO:0007669"/>
    <property type="project" value="InterPro"/>
</dbReference>
<dbReference type="PANTHER" id="PTHR47396">
    <property type="entry name" value="TYPE I RESTRICTION ENZYME ECOKI R PROTEIN"/>
    <property type="match status" value="1"/>
</dbReference>
<dbReference type="GO" id="GO:0016787">
    <property type="term" value="F:hydrolase activity"/>
    <property type="evidence" value="ECO:0007669"/>
    <property type="project" value="InterPro"/>
</dbReference>
<comment type="caution">
    <text evidence="3">The sequence shown here is derived from an EMBL/GenBank/DDBJ whole genome shotgun (WGS) entry which is preliminary data.</text>
</comment>
<dbReference type="InterPro" id="IPR050742">
    <property type="entry name" value="Helicase_Restrict-Modif_Enz"/>
</dbReference>
<reference evidence="3 4" key="1">
    <citation type="submission" date="2013-08" db="EMBL/GenBank/DDBJ databases">
        <authorList>
            <person name="Weinstock G."/>
            <person name="Sodergren E."/>
            <person name="Wylie T."/>
            <person name="Fulton L."/>
            <person name="Fulton R."/>
            <person name="Fronick C."/>
            <person name="O'Laughlin M."/>
            <person name="Godfrey J."/>
            <person name="Miner T."/>
            <person name="Herter B."/>
            <person name="Appelbaum E."/>
            <person name="Cordes M."/>
            <person name="Lek S."/>
            <person name="Wollam A."/>
            <person name="Pepin K.H."/>
            <person name="Palsikar V.B."/>
            <person name="Mitreva M."/>
            <person name="Wilson R.K."/>
        </authorList>
    </citation>
    <scope>NUCLEOTIDE SEQUENCE [LARGE SCALE GENOMIC DNA]</scope>
    <source>
        <strain evidence="3 4">F0184</strain>
    </source>
</reference>
<organism evidence="3 4">
    <name type="scientific">Rothia aeria F0184</name>
    <dbReference type="NCBI Taxonomy" id="888019"/>
    <lineage>
        <taxon>Bacteria</taxon>
        <taxon>Bacillati</taxon>
        <taxon>Actinomycetota</taxon>
        <taxon>Actinomycetes</taxon>
        <taxon>Micrococcales</taxon>
        <taxon>Micrococcaceae</taxon>
        <taxon>Rothia</taxon>
    </lineage>
</organism>
<name>U7V7E1_9MICC</name>
<dbReference type="GO" id="GO:0005524">
    <property type="term" value="F:ATP binding"/>
    <property type="evidence" value="ECO:0007669"/>
    <property type="project" value="InterPro"/>
</dbReference>
<dbReference type="InterPro" id="IPR006935">
    <property type="entry name" value="Helicase/UvrB_N"/>
</dbReference>
<sequence length="910" mass="103719">MEDDSTMELKKYQKRVIDDLNDYLKILTSTQSLSRAYSKYWEARHITVGSKTSHVKEYQNTITDVPNICYKVPTGGGKTFLAAASVKPIFDYLPSTAPRVLVWLVPSEAILTQTLRALKDPHHPYRRRLNTDFGGRVEVYSKDELLAGQSFSPTIIADQLSVMVLSYDSLRSKKKDDRKVYQENGNLTSFSTFLGSPEHPIENAAEGSLAQYINQLNPVVIVDESHHATSSLSREMRTNLNPSFILDLTATPKENANVISYVSASELKLEHMVKLPVVAYNRTSKEEVITDAIDLRCSLEKIAKEAQKQGGRYIRPIVLFQAEPRHKEDVTSFEKLREKLIAAGIPKEEIAIKTAQKDELKNVNLLSEECPIRYIITVNALKEGWDCSFAYILASVANRTSRVDVEQILGRVLRQPYAKIQSKSVLNMSYVLTSSNNFSETIRQIIAGLNAAGFSKRDYRLADDEGQLDLENSTDKMSAEESGMPEQPSLLPVSDSGEEPTTEEFLDFDESLVSAAVEVRDIDTSSSNIDTHNVEEDSYSLSSKNVLEMLNQAEEQESSYQQDIQKIANNVEEYSGEDSVKSYPVIEEFRDDISSLRIPQFFIKSEESDLFNSGNSDYDLLQKESLNAGFNLLTKDTSINLGAVDEEMYLIDVKDQADAPVTSRLSREAQQKMREHFMNMSDEGKRYEAIEQIYQRVIKRINEIPDSQLKKYIERIVEGFSAEDMLFYHENSHKVAEQVHTKIKHLLEEHRIEKFNTDLETETISVRDSYTLPDLIFPKETVTYSISKSLYEEEGKMNSLETRCAERFSGLDSVKWWHRNIERKGFCINGPIGNHYPDFIVETNNGHIVMVETKGTHLKNEESAQKLKLGKRWADKAGDKYRYYMVFDEGDVPLEEAYEMSKFLEILQRL</sequence>
<feature type="region of interest" description="Disordered" evidence="1">
    <location>
        <begin position="473"/>
        <end position="501"/>
    </location>
</feature>
<dbReference type="Gene3D" id="3.40.50.300">
    <property type="entry name" value="P-loop containing nucleotide triphosphate hydrolases"/>
    <property type="match status" value="2"/>
</dbReference>
<dbReference type="SUPFAM" id="SSF52540">
    <property type="entry name" value="P-loop containing nucleoside triphosphate hydrolases"/>
    <property type="match status" value="2"/>
</dbReference>
<evidence type="ECO:0000313" key="4">
    <source>
        <dbReference type="Proteomes" id="UP000017174"/>
    </source>
</evidence>
<gene>
    <name evidence="3" type="ORF">HMPREF0742_00341</name>
</gene>
<accession>U7V7E1</accession>
<dbReference type="PATRIC" id="fig|888019.4.peg.291"/>
<dbReference type="InterPro" id="IPR027417">
    <property type="entry name" value="P-loop_NTPase"/>
</dbReference>
<dbReference type="GO" id="GO:0005829">
    <property type="term" value="C:cytosol"/>
    <property type="evidence" value="ECO:0007669"/>
    <property type="project" value="TreeGrafter"/>
</dbReference>
<dbReference type="HOGENOM" id="CLU_015668_0_0_11"/>
<evidence type="ECO:0000259" key="2">
    <source>
        <dbReference type="Pfam" id="PF04851"/>
    </source>
</evidence>
<dbReference type="Proteomes" id="UP000017174">
    <property type="component" value="Unassembled WGS sequence"/>
</dbReference>
<proteinExistence type="predicted"/>
<evidence type="ECO:0000313" key="3">
    <source>
        <dbReference type="EMBL" id="ERT67436.1"/>
    </source>
</evidence>
<feature type="domain" description="Helicase/UvrB N-terminal" evidence="2">
    <location>
        <begin position="7"/>
        <end position="253"/>
    </location>
</feature>
<dbReference type="EMBL" id="AXZG01000010">
    <property type="protein sequence ID" value="ERT67436.1"/>
    <property type="molecule type" value="Genomic_DNA"/>
</dbReference>
<dbReference type="AlphaFoldDB" id="U7V7E1"/>
<evidence type="ECO:0000256" key="1">
    <source>
        <dbReference type="SAM" id="MobiDB-lite"/>
    </source>
</evidence>
<protein>
    <submittedName>
        <fullName evidence="3">Type III restriction enzyme, res subunit</fullName>
    </submittedName>
</protein>
<dbReference type="PANTHER" id="PTHR47396:SF1">
    <property type="entry name" value="ATP-DEPENDENT HELICASE IRC3-RELATED"/>
    <property type="match status" value="1"/>
</dbReference>
<dbReference type="Pfam" id="PF04851">
    <property type="entry name" value="ResIII"/>
    <property type="match status" value="1"/>
</dbReference>